<comment type="similarity">
    <text evidence="3 9">Belongs to the MICOS complex subunit Mic10 family.</text>
</comment>
<keyword evidence="12" id="KW-1185">Reference proteome</keyword>
<dbReference type="AlphaFoldDB" id="A0A816EV61"/>
<accession>A0A816EV61</accession>
<dbReference type="InterPro" id="IPR007512">
    <property type="entry name" value="Mic10"/>
</dbReference>
<dbReference type="EMBL" id="CAJNOJ010000033">
    <property type="protein sequence ID" value="CAF0903445.1"/>
    <property type="molecule type" value="Genomic_DNA"/>
</dbReference>
<dbReference type="Proteomes" id="UP000663852">
    <property type="component" value="Unassembled WGS sequence"/>
</dbReference>
<comment type="function">
    <text evidence="1 9">Component of the MICOS complex, a large protein complex of the mitochondrial inner membrane that plays crucial roles in the maintenance of crista junctions, inner membrane architecture, and formation of contact sites to the outer membrane.</text>
</comment>
<name>A0A816EV61_ADIRI</name>
<comment type="subcellular location">
    <subcellularLocation>
        <location evidence="2 9">Mitochondrion inner membrane</location>
        <topology evidence="2 9">Single-pass membrane protein</topology>
    </subcellularLocation>
</comment>
<evidence type="ECO:0000256" key="1">
    <source>
        <dbReference type="ARBA" id="ARBA00002689"/>
    </source>
</evidence>
<evidence type="ECO:0000256" key="8">
    <source>
        <dbReference type="ARBA" id="ARBA00023136"/>
    </source>
</evidence>
<evidence type="ECO:0000256" key="4">
    <source>
        <dbReference type="ARBA" id="ARBA00022692"/>
    </source>
</evidence>
<keyword evidence="4" id="KW-0812">Transmembrane</keyword>
<evidence type="ECO:0000313" key="11">
    <source>
        <dbReference type="EMBL" id="CAF1650773.1"/>
    </source>
</evidence>
<dbReference type="PANTHER" id="PTHR21304">
    <property type="entry name" value="MICOS COMPLEX SUBUNIT MIC10"/>
    <property type="match status" value="1"/>
</dbReference>
<comment type="subunit">
    <text evidence="9">Component of the mitochondrial contact site and cristae organizing system (MICOS) complex.</text>
</comment>
<comment type="caution">
    <text evidence="11">The sequence shown here is derived from an EMBL/GenBank/DDBJ whole genome shotgun (WGS) entry which is preliminary data.</text>
</comment>
<reference evidence="11" key="1">
    <citation type="submission" date="2021-02" db="EMBL/GenBank/DDBJ databases">
        <authorList>
            <person name="Nowell W R."/>
        </authorList>
    </citation>
    <scope>NUCLEOTIDE SEQUENCE</scope>
</reference>
<dbReference type="PANTHER" id="PTHR21304:SF0">
    <property type="entry name" value="MICOS COMPLEX SUBUNIT MIC10"/>
    <property type="match status" value="1"/>
</dbReference>
<dbReference type="EMBL" id="CAJNOR010010059">
    <property type="protein sequence ID" value="CAF1650773.1"/>
    <property type="molecule type" value="Genomic_DNA"/>
</dbReference>
<organism evidence="11 12">
    <name type="scientific">Adineta ricciae</name>
    <name type="common">Rotifer</name>
    <dbReference type="NCBI Taxonomy" id="249248"/>
    <lineage>
        <taxon>Eukaryota</taxon>
        <taxon>Metazoa</taxon>
        <taxon>Spiralia</taxon>
        <taxon>Gnathifera</taxon>
        <taxon>Rotifera</taxon>
        <taxon>Eurotatoria</taxon>
        <taxon>Bdelloidea</taxon>
        <taxon>Adinetida</taxon>
        <taxon>Adinetidae</taxon>
        <taxon>Adineta</taxon>
    </lineage>
</organism>
<evidence type="ECO:0000256" key="2">
    <source>
        <dbReference type="ARBA" id="ARBA00004434"/>
    </source>
</evidence>
<proteinExistence type="inferred from homology"/>
<protein>
    <recommendedName>
        <fullName evidence="9">MICOS complex subunit MIC10</fullName>
    </recommendedName>
</protein>
<dbReference type="GO" id="GO:0061617">
    <property type="term" value="C:MICOS complex"/>
    <property type="evidence" value="ECO:0007669"/>
    <property type="project" value="UniProtKB-UniRule"/>
</dbReference>
<evidence type="ECO:0000256" key="7">
    <source>
        <dbReference type="ARBA" id="ARBA00023128"/>
    </source>
</evidence>
<keyword evidence="8" id="KW-0472">Membrane</keyword>
<keyword evidence="7 9" id="KW-0496">Mitochondrion</keyword>
<evidence type="ECO:0000313" key="12">
    <source>
        <dbReference type="Proteomes" id="UP000663828"/>
    </source>
</evidence>
<dbReference type="Proteomes" id="UP000663828">
    <property type="component" value="Unassembled WGS sequence"/>
</dbReference>
<evidence type="ECO:0000256" key="9">
    <source>
        <dbReference type="RuleBase" id="RU363011"/>
    </source>
</evidence>
<keyword evidence="6" id="KW-1133">Transmembrane helix</keyword>
<evidence type="ECO:0000256" key="6">
    <source>
        <dbReference type="ARBA" id="ARBA00022989"/>
    </source>
</evidence>
<dbReference type="OrthoDB" id="1916310at2759"/>
<dbReference type="Pfam" id="PF04418">
    <property type="entry name" value="DUF543"/>
    <property type="match status" value="1"/>
</dbReference>
<evidence type="ECO:0000256" key="3">
    <source>
        <dbReference type="ARBA" id="ARBA00006792"/>
    </source>
</evidence>
<sequence>MTTPTRPLASEEIYGEKWNRCVSDTIVKTASGLALGIVFSAVLFRRRPWPVFLGTGIGLGMGYGNCQNEFRSPYVPGQVSKLATLRGHLSPKPSNN</sequence>
<gene>
    <name evidence="10" type="ORF">EDS130_LOCUS9897</name>
    <name evidence="11" type="ORF">XAT740_LOCUS54922</name>
</gene>
<evidence type="ECO:0000313" key="10">
    <source>
        <dbReference type="EMBL" id="CAF0903445.1"/>
    </source>
</evidence>
<keyword evidence="5 9" id="KW-0999">Mitochondrion inner membrane</keyword>
<evidence type="ECO:0000256" key="5">
    <source>
        <dbReference type="ARBA" id="ARBA00022792"/>
    </source>
</evidence>